<comment type="caution">
    <text evidence="1">The sequence shown here is derived from an EMBL/GenBank/DDBJ whole genome shotgun (WGS) entry which is preliminary data.</text>
</comment>
<evidence type="ECO:0000313" key="1">
    <source>
        <dbReference type="EMBL" id="KAF5913921.1"/>
    </source>
</evidence>
<keyword evidence="2" id="KW-1185">Reference proteome</keyword>
<gene>
    <name evidence="1" type="ORF">HPG69_011952</name>
</gene>
<protein>
    <submittedName>
        <fullName evidence="1">Uncharacterized protein</fullName>
    </submittedName>
</protein>
<accession>A0A7J7EE00</accession>
<dbReference type="AlphaFoldDB" id="A0A7J7EE00"/>
<name>A0A7J7EE00_DICBM</name>
<reference evidence="1 2" key="1">
    <citation type="journal article" date="2020" name="Mol. Biol. Evol.">
        <title>Interspecific Gene Flow and the Evolution of Specialization in Black and White Rhinoceros.</title>
        <authorList>
            <person name="Moodley Y."/>
            <person name="Westbury M.V."/>
            <person name="Russo I.M."/>
            <person name="Gopalakrishnan S."/>
            <person name="Rakotoarivelo A."/>
            <person name="Olsen R.A."/>
            <person name="Prost S."/>
            <person name="Tunstall T."/>
            <person name="Ryder O.A."/>
            <person name="Dalen L."/>
            <person name="Bruford M.W."/>
        </authorList>
    </citation>
    <scope>NUCLEOTIDE SEQUENCE [LARGE SCALE GENOMIC DNA]</scope>
    <source>
        <strain evidence="1">SBR-YM</strain>
        <tissue evidence="1">Skin</tissue>
    </source>
</reference>
<organism evidence="1 2">
    <name type="scientific">Diceros bicornis minor</name>
    <name type="common">South-central black rhinoceros</name>
    <dbReference type="NCBI Taxonomy" id="77932"/>
    <lineage>
        <taxon>Eukaryota</taxon>
        <taxon>Metazoa</taxon>
        <taxon>Chordata</taxon>
        <taxon>Craniata</taxon>
        <taxon>Vertebrata</taxon>
        <taxon>Euteleostomi</taxon>
        <taxon>Mammalia</taxon>
        <taxon>Eutheria</taxon>
        <taxon>Laurasiatheria</taxon>
        <taxon>Perissodactyla</taxon>
        <taxon>Rhinocerotidae</taxon>
        <taxon>Diceros</taxon>
    </lineage>
</organism>
<dbReference type="EMBL" id="JACDTQ010003516">
    <property type="protein sequence ID" value="KAF5913921.1"/>
    <property type="molecule type" value="Genomic_DNA"/>
</dbReference>
<proteinExistence type="predicted"/>
<dbReference type="Proteomes" id="UP000551758">
    <property type="component" value="Unassembled WGS sequence"/>
</dbReference>
<sequence>MNGTHLSKCCSSIQITSSLSPPFPIPPYPPNKQEPHRRTTLLCSNWPTNSITNKIQLGGRGSIPPNNYVCYVTGWGRLQGLRLGLAVARDSGPFPYSLTPHTFLPAQFLLIFRKAAAGELQEDSGLHKKRKKTYFFLRCETRTYRVGLGKQNLAVDDEEGSLYVSVDTIFVHEDWDSDLIR</sequence>
<evidence type="ECO:0000313" key="2">
    <source>
        <dbReference type="Proteomes" id="UP000551758"/>
    </source>
</evidence>